<feature type="region of interest" description="Disordered" evidence="1">
    <location>
        <begin position="885"/>
        <end position="909"/>
    </location>
</feature>
<protein>
    <submittedName>
        <fullName evidence="2">Uncharacterized protein</fullName>
    </submittedName>
</protein>
<sequence length="1283" mass="139840">MTGENATSLVTVPVQLDALCVPKTKWTHDLWFRARLSFGDDHRDPEPNPMNYSRYEDESGVGAYLHWHLPEALGRGRLDLRTGPDADTVFPPVPNRWLVIRYYHPHDRAASVAPDVAGWVVQSDYETGKTNPTPRGTSPVGKNRWLGRKLDLSTSDYAEPAKVCDRLTVQIAGVPTFASFQPYCQDVFSLHDDLGGETGRLAKGHLSYTVIGWYAKASDDPLTAEAATELLTFYSDLPEDVTYGGEEEHAAALSERLGWKLPAKLATNSRSLYHGAVYGLAWDPADTTVPSGDRPRTPDESVKVAIGHGSGDAVAAMVRENPPDTKVTDWPLTAELTRSYHSGHLADGDHATTAAGVRTLLNLADHSEWFARSDGGSLWQLVDGRPAGGAPLTLGQSRTLRQALAKLNDAQHLLDHGVGERSGALRTVWDLWWLLLWYDSTEDPPDDFEKDKLQAALKKTEPKGSAWKRLEAAAANVRQRTTGRDDALRKLATLLPTGWSVKQVPREAMNQPLDPTVVLRGIGIPLRESDTAQPPPRRETLLPTRVQETLLTGADVQKEGSRTEYDVQVRASDAKLPVKFSTLETHLNEKHSSLVAPLRALVGEAYVLHTVAHYYRKQPTPLADRKPLKGLPRLSVTPQNSAVWPIDAVAWHQPWRPLTVAWRLSCFPLPYELPSDVTKLCWTFDGRTRQLRADEAVKSAVQDCGKTGYTVVGRSLVSQLPVFNLQQRTDEYTKTFGGSSAFTTLRSGVANWDLWSISLTGLRDALGGRKPGQVRVASPPYDNPVTPPEHVWPDADAKRPLRKPVQSAQLGIRDLYAVDSFGTAVMVIRSIGNDTNHTTYKARKAPSAAIPDGYTVTTTNPVWTADPLWQLPPRLPQPARVCLTPLSHRSTDGGDDPIDPMADPREPENSPACGWLVVRGYGGDDKLKNCRLAVYDPAGVPLGEVLRIGPSDKHAVSWRPLPSSTVLTPGDVFSSTFLTQYPYLAGFLREIVDSNADEIAAGNAVASGKPKRFADFCATVDNSLLSTRGRPATQGIGAALAAGRPIALVRLRVHMELNGPLRTDPHWTGVLKSEQEIDAQYNRRWPVRLGTGVDRGDGLVGYFAGSGRTTSYTTLYSEHGPSRPVGDYVKAIDGGAGVTVPARPRAQTVAATDAAYVTVLMDPFLTLHAHTDLLPVTRLRPLVAAAARVLDQAPLSVPVGPGLARAITSGSDITPLGGPPDRLTFPAPSAAGDWSFAARVWDPQALNPWHHFALTTDATAPQLEPDAPDAHTGYLVHQPEQTL</sequence>
<keyword evidence="3" id="KW-1185">Reference proteome</keyword>
<name>A0ABU7WKG6_9ACTN</name>
<organism evidence="2 3">
    <name type="scientific">Streptomyces chrestomyceticus</name>
    <dbReference type="NCBI Taxonomy" id="68185"/>
    <lineage>
        <taxon>Bacteria</taxon>
        <taxon>Bacillati</taxon>
        <taxon>Actinomycetota</taxon>
        <taxon>Actinomycetes</taxon>
        <taxon>Kitasatosporales</taxon>
        <taxon>Streptomycetaceae</taxon>
        <taxon>Streptomyces</taxon>
    </lineage>
</organism>
<gene>
    <name evidence="2" type="ORF">RB636_01670</name>
</gene>
<reference evidence="2 3" key="1">
    <citation type="submission" date="2023-08" db="EMBL/GenBank/DDBJ databases">
        <authorList>
            <person name="Sharma P."/>
            <person name="Verma V."/>
            <person name="Mohan M.K."/>
            <person name="Dubey A.K."/>
        </authorList>
    </citation>
    <scope>NUCLEOTIDE SEQUENCE [LARGE SCALE GENOMIC DNA]</scope>
    <source>
        <strain evidence="2 3">ADP4</strain>
    </source>
</reference>
<comment type="caution">
    <text evidence="2">The sequence shown here is derived from an EMBL/GenBank/DDBJ whole genome shotgun (WGS) entry which is preliminary data.</text>
</comment>
<evidence type="ECO:0000313" key="3">
    <source>
        <dbReference type="Proteomes" id="UP001348265"/>
    </source>
</evidence>
<proteinExistence type="predicted"/>
<dbReference type="RefSeq" id="WP_331785043.1">
    <property type="nucleotide sequence ID" value="NZ_JAVFKM010000001.1"/>
</dbReference>
<accession>A0ABU7WKG6</accession>
<dbReference type="EMBL" id="JAVFKM010000001">
    <property type="protein sequence ID" value="MEF3111917.1"/>
    <property type="molecule type" value="Genomic_DNA"/>
</dbReference>
<evidence type="ECO:0000313" key="2">
    <source>
        <dbReference type="EMBL" id="MEF3111917.1"/>
    </source>
</evidence>
<dbReference type="Proteomes" id="UP001348265">
    <property type="component" value="Unassembled WGS sequence"/>
</dbReference>
<evidence type="ECO:0000256" key="1">
    <source>
        <dbReference type="SAM" id="MobiDB-lite"/>
    </source>
</evidence>